<evidence type="ECO:0000256" key="1">
    <source>
        <dbReference type="ARBA" id="ARBA00001913"/>
    </source>
</evidence>
<dbReference type="Proteomes" id="UP000617628">
    <property type="component" value="Unassembled WGS sequence"/>
</dbReference>
<reference evidence="9" key="1">
    <citation type="submission" date="2021-01" db="EMBL/GenBank/DDBJ databases">
        <title>Modified the classification status of verrucomicrobia.</title>
        <authorList>
            <person name="Feng X."/>
        </authorList>
    </citation>
    <scope>NUCLEOTIDE SEQUENCE</scope>
    <source>
        <strain evidence="9">KCTC 13126</strain>
    </source>
</reference>
<evidence type="ECO:0000256" key="6">
    <source>
        <dbReference type="ARBA" id="ARBA00022837"/>
    </source>
</evidence>
<evidence type="ECO:0000256" key="7">
    <source>
        <dbReference type="SAM" id="SignalP"/>
    </source>
</evidence>
<dbReference type="InterPro" id="IPR035874">
    <property type="entry name" value="IDS"/>
</dbReference>
<keyword evidence="5" id="KW-0378">Hydrolase</keyword>
<evidence type="ECO:0000256" key="3">
    <source>
        <dbReference type="ARBA" id="ARBA00022723"/>
    </source>
</evidence>
<evidence type="ECO:0000259" key="8">
    <source>
        <dbReference type="Pfam" id="PF00884"/>
    </source>
</evidence>
<dbReference type="SUPFAM" id="SSF53649">
    <property type="entry name" value="Alkaline phosphatase-like"/>
    <property type="match status" value="1"/>
</dbReference>
<comment type="caution">
    <text evidence="9">The sequence shown here is derived from an EMBL/GenBank/DDBJ whole genome shotgun (WGS) entry which is preliminary data.</text>
</comment>
<dbReference type="PANTHER" id="PTHR45953">
    <property type="entry name" value="IDURONATE 2-SULFATASE"/>
    <property type="match status" value="1"/>
</dbReference>
<dbReference type="InterPro" id="IPR017850">
    <property type="entry name" value="Alkaline_phosphatase_core_sf"/>
</dbReference>
<keyword evidence="4 7" id="KW-0732">Signal</keyword>
<dbReference type="Gene3D" id="3.40.720.10">
    <property type="entry name" value="Alkaline Phosphatase, subunit A"/>
    <property type="match status" value="1"/>
</dbReference>
<dbReference type="EMBL" id="JAENIL010000009">
    <property type="protein sequence ID" value="MBK1876501.1"/>
    <property type="molecule type" value="Genomic_DNA"/>
</dbReference>
<dbReference type="PROSITE" id="PS51257">
    <property type="entry name" value="PROKAR_LIPOPROTEIN"/>
    <property type="match status" value="1"/>
</dbReference>
<dbReference type="CDD" id="cd16030">
    <property type="entry name" value="iduronate-2-sulfatase"/>
    <property type="match status" value="1"/>
</dbReference>
<dbReference type="RefSeq" id="WP_200354718.1">
    <property type="nucleotide sequence ID" value="NZ_JAENIL010000009.1"/>
</dbReference>
<dbReference type="GO" id="GO:0005737">
    <property type="term" value="C:cytoplasm"/>
    <property type="evidence" value="ECO:0007669"/>
    <property type="project" value="TreeGrafter"/>
</dbReference>
<comment type="cofactor">
    <cofactor evidence="1">
        <name>Ca(2+)</name>
        <dbReference type="ChEBI" id="CHEBI:29108"/>
    </cofactor>
</comment>
<accession>A0A934VKB8</accession>
<dbReference type="PANTHER" id="PTHR45953:SF1">
    <property type="entry name" value="IDURONATE 2-SULFATASE"/>
    <property type="match status" value="1"/>
</dbReference>
<keyword evidence="3" id="KW-0479">Metal-binding</keyword>
<comment type="similarity">
    <text evidence="2">Belongs to the sulfatase family.</text>
</comment>
<feature type="signal peptide" evidence="7">
    <location>
        <begin position="1"/>
        <end position="24"/>
    </location>
</feature>
<feature type="domain" description="Sulfatase N-terminal" evidence="8">
    <location>
        <begin position="28"/>
        <end position="390"/>
    </location>
</feature>
<feature type="chain" id="PRO_5037120940" evidence="7">
    <location>
        <begin position="25"/>
        <end position="493"/>
    </location>
</feature>
<dbReference type="GO" id="GO:0046872">
    <property type="term" value="F:metal ion binding"/>
    <property type="evidence" value="ECO:0007669"/>
    <property type="project" value="UniProtKB-KW"/>
</dbReference>
<evidence type="ECO:0000313" key="10">
    <source>
        <dbReference type="Proteomes" id="UP000617628"/>
    </source>
</evidence>
<dbReference type="Pfam" id="PF00884">
    <property type="entry name" value="Sulfatase"/>
    <property type="match status" value="1"/>
</dbReference>
<keyword evidence="6" id="KW-0106">Calcium</keyword>
<name>A0A934VKB8_9BACT</name>
<protein>
    <submittedName>
        <fullName evidence="9">Sulfatase</fullName>
    </submittedName>
</protein>
<organism evidence="9 10">
    <name type="scientific">Pelagicoccus mobilis</name>
    <dbReference type="NCBI Taxonomy" id="415221"/>
    <lineage>
        <taxon>Bacteria</taxon>
        <taxon>Pseudomonadati</taxon>
        <taxon>Verrucomicrobiota</taxon>
        <taxon>Opitutia</taxon>
        <taxon>Puniceicoccales</taxon>
        <taxon>Pelagicoccaceae</taxon>
        <taxon>Pelagicoccus</taxon>
    </lineage>
</organism>
<dbReference type="AlphaFoldDB" id="A0A934VKB8"/>
<gene>
    <name evidence="9" type="ORF">JIN87_06440</name>
</gene>
<sequence length="493" mass="55745">MLKRTPFALAAAFLASCLNSQAGAEERPNVLFIVCDDLNTQVGPSGYENTHTPVMDKLARTGMTFTRAYCQYPVCGPSRASFLHSLYPESTGVISNRADIDDTRPGTISMPQLFRNAGYWTAATGKIFHIPREEAQEQRWDEHIRFENDEMPMVTPIREAFEKEHGSVDLPKNKKLWKETYFNIATQTRDQNIGYGPSGLTDEQHKDGKNARKVVSWLEEQSYGDQPFFIAMGIQKPHVPYLAPDKYFEHYPKEGLEYVLPPSDFWDQAPRTARDSRFEAFGFELGKENSDLRRDYMQSYHACITFLDAQLGLVLDALEETGQADNTIVVFTSDHGYQLGEHFLWGKVSLFDICDRVPFIVRAPGMTTAGSSSEGLVELIDIYPTLADLCSIEIPDHVQGKSIVPMLEDPSVAGKDVSYTVVARGKNLGKAVRTQRWRYSKWIDGEELYDLENDFHEHKNLANSPEYAPVMKAMRYRLEIMEAFAASKAAPES</sequence>
<keyword evidence="10" id="KW-1185">Reference proteome</keyword>
<dbReference type="GO" id="GO:0004423">
    <property type="term" value="F:iduronate-2-sulfatase activity"/>
    <property type="evidence" value="ECO:0007669"/>
    <property type="project" value="InterPro"/>
</dbReference>
<evidence type="ECO:0000256" key="2">
    <source>
        <dbReference type="ARBA" id="ARBA00008779"/>
    </source>
</evidence>
<evidence type="ECO:0000256" key="5">
    <source>
        <dbReference type="ARBA" id="ARBA00022801"/>
    </source>
</evidence>
<dbReference type="InterPro" id="IPR000917">
    <property type="entry name" value="Sulfatase_N"/>
</dbReference>
<evidence type="ECO:0000313" key="9">
    <source>
        <dbReference type="EMBL" id="MBK1876501.1"/>
    </source>
</evidence>
<evidence type="ECO:0000256" key="4">
    <source>
        <dbReference type="ARBA" id="ARBA00022729"/>
    </source>
</evidence>
<proteinExistence type="inferred from homology"/>